<evidence type="ECO:0000256" key="1">
    <source>
        <dbReference type="SAM" id="MobiDB-lite"/>
    </source>
</evidence>
<protein>
    <submittedName>
        <fullName evidence="3">BREX-2 system phosphatase PglZ</fullName>
    </submittedName>
</protein>
<dbReference type="InterPro" id="IPR047992">
    <property type="entry name" value="BREX_PglZ"/>
</dbReference>
<evidence type="ECO:0000259" key="2">
    <source>
        <dbReference type="Pfam" id="PF25863"/>
    </source>
</evidence>
<gene>
    <name evidence="3" type="primary">pglZ</name>
    <name evidence="3" type="ORF">QP027_11255</name>
</gene>
<evidence type="ECO:0000313" key="4">
    <source>
        <dbReference type="Proteomes" id="UP001225598"/>
    </source>
</evidence>
<dbReference type="InterPro" id="IPR058882">
    <property type="entry name" value="PglZ_C"/>
</dbReference>
<sequence length="902" mass="97814">MNATISAGDLRKIAQDFIGKGHTHPLVLVHSSEDPGVGEQLGPESKTVHVRYAATPLALRYFVKDFAEKREQNYASIVVTPLRDDQVPLDVADALTRRNIIRVDGSSRLRQLFSATRQRRGIVEDTRDIQGIITFLTRESAPPVEAAGAGLLDHQHVNRQIIRSLIGGAYPTSIRDILSWSLTDGASAVWAYAAHTLSEAVREAAMSQLQRDLGDAATLVATLLTQQGPSRLVEFGLIAEMVVRAGQFGVAEQSDAVNFRHLVGLTSTPATKDLERWADAACDVASKLARHNVAAQRAVTEAERTATTEGAFDNPRILIGSTMCPGAYRLLADYVASGLDDARIGQGMDSVLSRYQQLTRHVNATLDDRDRQASEAALRLLIHAKRGFGEQPRDVAGYLESYRDELSWFDSAVNHAWDGGNRPALTDVTRAIAEDGREQRATLNRQAAATLSTAVATAPIPGGVLGVEDVLGAIVKPLVTASRPVLVVVLDGMNAAAANDIVSHITQQRLWQVAHPDSGALRTAVATLPTVTTFSRTSLLSGALVAGTQHDEKKNFTAWFSANVRSEVRAQRAELFHKDAVDGAFDTVVEAVRDVSERPLVGVVLNTIDDALDKDKPMSRIWTIDSIFRLTSLLHEAAEAGREVVLVSDHGHIVERHTADLTNVESSVKSARWRDTTGDTANEGEVFVRGNRVLAPGGEAILGVDEDVRYTSKKAGYHGGLALEELVVPIVLLTRSDALEDHTVSYDLEVPVWWAIPEPGSILSDSRTGTTTSPAPTQNTASKSVPANQQALDFGTANGPITPWARSLIKDKYFRARTQSVSGVTPDKAGEMLFAIADHVGRMPVATFRERFGMKNVIARGTLSKLQQVVNMDGVEVLYIDGNDIVLNAKLLCEQFGIKEWN</sequence>
<dbReference type="InterPro" id="IPR017850">
    <property type="entry name" value="Alkaline_phosphatase_core_sf"/>
</dbReference>
<dbReference type="Proteomes" id="UP001225598">
    <property type="component" value="Chromosome"/>
</dbReference>
<feature type="region of interest" description="Disordered" evidence="1">
    <location>
        <begin position="764"/>
        <end position="785"/>
    </location>
</feature>
<dbReference type="Pfam" id="PF08665">
    <property type="entry name" value="PglZ"/>
    <property type="match status" value="1"/>
</dbReference>
<proteinExistence type="predicted"/>
<dbReference type="NCBIfam" id="NF033446">
    <property type="entry name" value="BREX_PglZ_2"/>
    <property type="match status" value="1"/>
</dbReference>
<feature type="domain" description="Alkaline phosphatase-like protein PglZ C-terminal" evidence="2">
    <location>
        <begin position="804"/>
        <end position="897"/>
    </location>
</feature>
<reference evidence="3 4" key="1">
    <citation type="submission" date="2023-05" db="EMBL/GenBank/DDBJ databases">
        <title>Corynebacterium suedekumii sp. nov. and Corynebacterium breve sp. nov. isolated from raw cow's milk.</title>
        <authorList>
            <person name="Baer M.K."/>
            <person name="Mehl L."/>
            <person name="Hellmuth R."/>
            <person name="Marke G."/>
            <person name="Lipski A."/>
        </authorList>
    </citation>
    <scope>NUCLEOTIDE SEQUENCE [LARGE SCALE GENOMIC DNA]</scope>
    <source>
        <strain evidence="3 4">R4</strain>
    </source>
</reference>
<accession>A0ABY8VFV2</accession>
<dbReference type="Pfam" id="PF25863">
    <property type="entry name" value="PglZ_C"/>
    <property type="match status" value="1"/>
</dbReference>
<dbReference type="SUPFAM" id="SSF53649">
    <property type="entry name" value="Alkaline phosphatase-like"/>
    <property type="match status" value="1"/>
</dbReference>
<keyword evidence="4" id="KW-1185">Reference proteome</keyword>
<dbReference type="EMBL" id="CP126969">
    <property type="protein sequence ID" value="WIM67645.1"/>
    <property type="molecule type" value="Genomic_DNA"/>
</dbReference>
<evidence type="ECO:0000313" key="3">
    <source>
        <dbReference type="EMBL" id="WIM67645.1"/>
    </source>
</evidence>
<name>A0ABY8VFV2_9CORY</name>
<organism evidence="3 4">
    <name type="scientific">Corynebacterium breve</name>
    <dbReference type="NCBI Taxonomy" id="3049799"/>
    <lineage>
        <taxon>Bacteria</taxon>
        <taxon>Bacillati</taxon>
        <taxon>Actinomycetota</taxon>
        <taxon>Actinomycetes</taxon>
        <taxon>Mycobacteriales</taxon>
        <taxon>Corynebacteriaceae</taxon>
        <taxon>Corynebacterium</taxon>
    </lineage>
</organism>
<dbReference type="RefSeq" id="WP_284824884.1">
    <property type="nucleotide sequence ID" value="NZ_CP126969.1"/>
</dbReference>